<proteinExistence type="predicted"/>
<sequence>MEFNGARVLGFWTNGRTVLPLMSTPSLFGSFRLRIGDDAEHMSENQNRPLHLIHCRAPQNIPDVLDGGHTAVSSGRGQATYQGTRALQPDGLEARTAQNTSNSDI</sequence>
<evidence type="ECO:0000313" key="3">
    <source>
        <dbReference type="Proteomes" id="UP000314294"/>
    </source>
</evidence>
<gene>
    <name evidence="2" type="ORF">EYF80_032629</name>
</gene>
<feature type="compositionally biased region" description="Polar residues" evidence="1">
    <location>
        <begin position="96"/>
        <end position="105"/>
    </location>
</feature>
<dbReference type="Proteomes" id="UP000314294">
    <property type="component" value="Unassembled WGS sequence"/>
</dbReference>
<protein>
    <submittedName>
        <fullName evidence="2">Uncharacterized protein</fullName>
    </submittedName>
</protein>
<feature type="compositionally biased region" description="Polar residues" evidence="1">
    <location>
        <begin position="71"/>
        <end position="85"/>
    </location>
</feature>
<dbReference type="EMBL" id="SRLO01000411">
    <property type="protein sequence ID" value="TNN57199.1"/>
    <property type="molecule type" value="Genomic_DNA"/>
</dbReference>
<evidence type="ECO:0000313" key="2">
    <source>
        <dbReference type="EMBL" id="TNN57199.1"/>
    </source>
</evidence>
<reference evidence="2 3" key="1">
    <citation type="submission" date="2019-03" db="EMBL/GenBank/DDBJ databases">
        <title>First draft genome of Liparis tanakae, snailfish: a comprehensive survey of snailfish specific genes.</title>
        <authorList>
            <person name="Kim W."/>
            <person name="Song I."/>
            <person name="Jeong J.-H."/>
            <person name="Kim D."/>
            <person name="Kim S."/>
            <person name="Ryu S."/>
            <person name="Song J.Y."/>
            <person name="Lee S.K."/>
        </authorList>
    </citation>
    <scope>NUCLEOTIDE SEQUENCE [LARGE SCALE GENOMIC DNA]</scope>
    <source>
        <tissue evidence="2">Muscle</tissue>
    </source>
</reference>
<dbReference type="AlphaFoldDB" id="A0A4Z2GUT0"/>
<keyword evidence="3" id="KW-1185">Reference proteome</keyword>
<name>A0A4Z2GUT0_9TELE</name>
<organism evidence="2 3">
    <name type="scientific">Liparis tanakae</name>
    <name type="common">Tanaka's snailfish</name>
    <dbReference type="NCBI Taxonomy" id="230148"/>
    <lineage>
        <taxon>Eukaryota</taxon>
        <taxon>Metazoa</taxon>
        <taxon>Chordata</taxon>
        <taxon>Craniata</taxon>
        <taxon>Vertebrata</taxon>
        <taxon>Euteleostomi</taxon>
        <taxon>Actinopterygii</taxon>
        <taxon>Neopterygii</taxon>
        <taxon>Teleostei</taxon>
        <taxon>Neoteleostei</taxon>
        <taxon>Acanthomorphata</taxon>
        <taxon>Eupercaria</taxon>
        <taxon>Perciformes</taxon>
        <taxon>Cottioidei</taxon>
        <taxon>Cottales</taxon>
        <taxon>Liparidae</taxon>
        <taxon>Liparis</taxon>
    </lineage>
</organism>
<comment type="caution">
    <text evidence="2">The sequence shown here is derived from an EMBL/GenBank/DDBJ whole genome shotgun (WGS) entry which is preliminary data.</text>
</comment>
<evidence type="ECO:0000256" key="1">
    <source>
        <dbReference type="SAM" id="MobiDB-lite"/>
    </source>
</evidence>
<accession>A0A4Z2GUT0</accession>
<feature type="region of interest" description="Disordered" evidence="1">
    <location>
        <begin position="68"/>
        <end position="105"/>
    </location>
</feature>